<organism evidence="2 3">
    <name type="scientific">Bacteroides pyogenes</name>
    <dbReference type="NCBI Taxonomy" id="310300"/>
    <lineage>
        <taxon>Bacteria</taxon>
        <taxon>Pseudomonadati</taxon>
        <taxon>Bacteroidota</taxon>
        <taxon>Bacteroidia</taxon>
        <taxon>Bacteroidales</taxon>
        <taxon>Bacteroidaceae</taxon>
        <taxon>Bacteroides</taxon>
    </lineage>
</organism>
<feature type="chain" id="PRO_5030116449" evidence="1">
    <location>
        <begin position="24"/>
        <end position="144"/>
    </location>
</feature>
<proteinExistence type="predicted"/>
<dbReference type="PROSITE" id="PS51257">
    <property type="entry name" value="PROKAR_LIPOPROTEIN"/>
    <property type="match status" value="1"/>
</dbReference>
<keyword evidence="3" id="KW-1185">Reference proteome</keyword>
<gene>
    <name evidence="2" type="ORF">FNJ60_06965</name>
</gene>
<sequence length="144" mass="16428">MKKNLTYCSILSVLMIMLSVTFASCQKDDEATGNAQAMVKVVNADGTIAANVEVKMYDEETYAKFKNNNRTEPILRLKTNDAGIVTVDLDYNLWFGTKKQRMLMFVVQRGYDDNCEIWSTGKTFDPGKKEKLEIKLTPLKYPHK</sequence>
<reference evidence="2 3" key="1">
    <citation type="submission" date="2019-07" db="EMBL/GenBank/DDBJ databases">
        <title>Draft Genome Sequences of Bacteroides pyogenes Strains Isolated from the Uterus Holstein Dairy Cows with Metritis.</title>
        <authorList>
            <person name="Cunha F."/>
            <person name="Galvao K.N."/>
            <person name="Jeon S.J."/>
            <person name="Jeong K.C."/>
        </authorList>
    </citation>
    <scope>NUCLEOTIDE SEQUENCE [LARGE SCALE GENOMIC DNA]</scope>
    <source>
        <strain evidence="2 3">KG-31</strain>
    </source>
</reference>
<accession>A0A5D3FGZ1</accession>
<comment type="caution">
    <text evidence="2">The sequence shown here is derived from an EMBL/GenBank/DDBJ whole genome shotgun (WGS) entry which is preliminary data.</text>
</comment>
<feature type="signal peptide" evidence="1">
    <location>
        <begin position="1"/>
        <end position="23"/>
    </location>
</feature>
<dbReference type="Proteomes" id="UP000324383">
    <property type="component" value="Unassembled WGS sequence"/>
</dbReference>
<evidence type="ECO:0000313" key="2">
    <source>
        <dbReference type="EMBL" id="TYK33833.1"/>
    </source>
</evidence>
<dbReference type="RefSeq" id="WP_148295184.1">
    <property type="nucleotide sequence ID" value="NZ_CAMBON010000018.1"/>
</dbReference>
<name>A0A5D3FGZ1_9BACE</name>
<evidence type="ECO:0000313" key="3">
    <source>
        <dbReference type="Proteomes" id="UP000324383"/>
    </source>
</evidence>
<dbReference type="AlphaFoldDB" id="A0A5D3FGZ1"/>
<evidence type="ECO:0000256" key="1">
    <source>
        <dbReference type="SAM" id="SignalP"/>
    </source>
</evidence>
<protein>
    <submittedName>
        <fullName evidence="2">Uncharacterized protein</fullName>
    </submittedName>
</protein>
<dbReference type="EMBL" id="VKLW01000012">
    <property type="protein sequence ID" value="TYK33833.1"/>
    <property type="molecule type" value="Genomic_DNA"/>
</dbReference>
<keyword evidence="1" id="KW-0732">Signal</keyword>